<dbReference type="PANTHER" id="PTHR24422">
    <property type="entry name" value="CHEMOTAXIS PROTEIN METHYLTRANSFERASE"/>
    <property type="match status" value="1"/>
</dbReference>
<protein>
    <submittedName>
        <fullName evidence="2">Protein-glutamate O-methyltransferase CheR</fullName>
    </submittedName>
</protein>
<comment type="caution">
    <text evidence="2">The sequence shown here is derived from an EMBL/GenBank/DDBJ whole genome shotgun (WGS) entry which is preliminary data.</text>
</comment>
<dbReference type="InterPro" id="IPR029063">
    <property type="entry name" value="SAM-dependent_MTases_sf"/>
</dbReference>
<keyword evidence="3" id="KW-1185">Reference proteome</keyword>
<dbReference type="InterPro" id="IPR000780">
    <property type="entry name" value="CheR_MeTrfase"/>
</dbReference>
<organism evidence="2 3">
    <name type="scientific">Flavobacterium rhizosphaerae</name>
    <dbReference type="NCBI Taxonomy" id="3163298"/>
    <lineage>
        <taxon>Bacteria</taxon>
        <taxon>Pseudomonadati</taxon>
        <taxon>Bacteroidota</taxon>
        <taxon>Flavobacteriia</taxon>
        <taxon>Flavobacteriales</taxon>
        <taxon>Flavobacteriaceae</taxon>
        <taxon>Flavobacterium</taxon>
    </lineage>
</organism>
<proteinExistence type="predicted"/>
<dbReference type="InterPro" id="IPR022641">
    <property type="entry name" value="CheR_N"/>
</dbReference>
<dbReference type="RefSeq" id="WP_408085936.1">
    <property type="nucleotide sequence ID" value="NZ_JBELPZ010000020.1"/>
</dbReference>
<dbReference type="EMBL" id="JBELPZ010000020">
    <property type="protein sequence ID" value="MFL9845654.1"/>
    <property type="molecule type" value="Genomic_DNA"/>
</dbReference>
<dbReference type="Pfam" id="PF03705">
    <property type="entry name" value="CheR_N"/>
    <property type="match status" value="1"/>
</dbReference>
<feature type="domain" description="CheR-type methyltransferase" evidence="1">
    <location>
        <begin position="1"/>
        <end position="247"/>
    </location>
</feature>
<reference evidence="2 3" key="1">
    <citation type="submission" date="2024-06" db="EMBL/GenBank/DDBJ databases">
        <authorList>
            <person name="Kaempfer P."/>
            <person name="Viver T."/>
        </authorList>
    </citation>
    <scope>NUCLEOTIDE SEQUENCE [LARGE SCALE GENOMIC DNA]</scope>
    <source>
        <strain evidence="2 3">ST-119</strain>
    </source>
</reference>
<evidence type="ECO:0000313" key="3">
    <source>
        <dbReference type="Proteomes" id="UP001629156"/>
    </source>
</evidence>
<dbReference type="InterPro" id="IPR050903">
    <property type="entry name" value="Bact_Chemotaxis_MeTrfase"/>
</dbReference>
<gene>
    <name evidence="2" type="ORF">ABS766_14620</name>
</gene>
<dbReference type="InterPro" id="IPR022642">
    <property type="entry name" value="CheR_C"/>
</dbReference>
<dbReference type="PROSITE" id="PS50123">
    <property type="entry name" value="CHER"/>
    <property type="match status" value="1"/>
</dbReference>
<dbReference type="SUPFAM" id="SSF53335">
    <property type="entry name" value="S-adenosyl-L-methionine-dependent methyltransferases"/>
    <property type="match status" value="1"/>
</dbReference>
<dbReference type="SMART" id="SM00138">
    <property type="entry name" value="MeTrc"/>
    <property type="match status" value="1"/>
</dbReference>
<dbReference type="SUPFAM" id="SSF47757">
    <property type="entry name" value="Chemotaxis receptor methyltransferase CheR, N-terminal domain"/>
    <property type="match status" value="1"/>
</dbReference>
<dbReference type="PRINTS" id="PR00996">
    <property type="entry name" value="CHERMTFRASE"/>
</dbReference>
<dbReference type="Pfam" id="PF01739">
    <property type="entry name" value="CheR"/>
    <property type="match status" value="1"/>
</dbReference>
<accession>A0ABW8YZB8</accession>
<sequence>MITDRQLEILINDIFEYYGYDFSGYSRASFKRRIDRIYQLENFNDFSELLSRIRSDSVYFKTVVEEITVNVTEMFRDPHVYQILRNTILPLLAVKPFIRIWHAGCSTGEEVFSMAVLLKEANLLHKCLLYATDLNPAVLGVAKKGVFPLRMMQQYSENYMNSGGQNDFSDYYIANYGLAKFSEDLMERMVFSQHNLVSDSSFNEFDLILCRNVLIYFDKQLQDKALSLFDESLSNLGYLVLGTKETINFSPIQHKYERVNGREKIWKKIK</sequence>
<dbReference type="PANTHER" id="PTHR24422:SF8">
    <property type="entry name" value="CHEMOTAXIS PROTEIN"/>
    <property type="match status" value="1"/>
</dbReference>
<dbReference type="Proteomes" id="UP001629156">
    <property type="component" value="Unassembled WGS sequence"/>
</dbReference>
<dbReference type="Gene3D" id="3.40.50.150">
    <property type="entry name" value="Vaccinia Virus protein VP39"/>
    <property type="match status" value="1"/>
</dbReference>
<evidence type="ECO:0000313" key="2">
    <source>
        <dbReference type="EMBL" id="MFL9845654.1"/>
    </source>
</evidence>
<evidence type="ECO:0000259" key="1">
    <source>
        <dbReference type="PROSITE" id="PS50123"/>
    </source>
</evidence>
<name>A0ABW8YZB8_9FLAO</name>